<dbReference type="GO" id="GO:0005737">
    <property type="term" value="C:cytoplasm"/>
    <property type="evidence" value="ECO:0000318"/>
    <property type="project" value="GO_Central"/>
</dbReference>
<dbReference type="SMART" id="SM00271">
    <property type="entry name" value="DnaJ"/>
    <property type="match status" value="1"/>
</dbReference>
<dbReference type="dictyBase" id="DDB_G0286579">
    <property type="gene designation" value="dnaja5"/>
</dbReference>
<reference evidence="8 9" key="1">
    <citation type="journal article" date="2005" name="Nature">
        <title>The genome of the social amoeba Dictyostelium discoideum.</title>
        <authorList>
            <consortium name="The Dictyostelium discoideum Sequencing Consortium"/>
            <person name="Eichinger L."/>
            <person name="Pachebat J.A."/>
            <person name="Glockner G."/>
            <person name="Rajandream M.A."/>
            <person name="Sucgang R."/>
            <person name="Berriman M."/>
            <person name="Song J."/>
            <person name="Olsen R."/>
            <person name="Szafranski K."/>
            <person name="Xu Q."/>
            <person name="Tunggal B."/>
            <person name="Kummerfeld S."/>
            <person name="Madera M."/>
            <person name="Konfortov B.A."/>
            <person name="Rivero F."/>
            <person name="Bankier A.T."/>
            <person name="Lehmann R."/>
            <person name="Hamlin N."/>
            <person name="Davies R."/>
            <person name="Gaudet P."/>
            <person name="Fey P."/>
            <person name="Pilcher K."/>
            <person name="Chen G."/>
            <person name="Saunders D."/>
            <person name="Sodergren E."/>
            <person name="Davis P."/>
            <person name="Kerhornou A."/>
            <person name="Nie X."/>
            <person name="Hall N."/>
            <person name="Anjard C."/>
            <person name="Hemphill L."/>
            <person name="Bason N."/>
            <person name="Farbrother P."/>
            <person name="Desany B."/>
            <person name="Just E."/>
            <person name="Morio T."/>
            <person name="Rost R."/>
            <person name="Churcher C."/>
            <person name="Cooper J."/>
            <person name="Haydock S."/>
            <person name="van Driessche N."/>
            <person name="Cronin A."/>
            <person name="Goodhead I."/>
            <person name="Muzny D."/>
            <person name="Mourier T."/>
            <person name="Pain A."/>
            <person name="Lu M."/>
            <person name="Harper D."/>
            <person name="Lindsay R."/>
            <person name="Hauser H."/>
            <person name="James K."/>
            <person name="Quiles M."/>
            <person name="Madan Babu M."/>
            <person name="Saito T."/>
            <person name="Buchrieser C."/>
            <person name="Wardroper A."/>
            <person name="Felder M."/>
            <person name="Thangavelu M."/>
            <person name="Johnson D."/>
            <person name="Knights A."/>
            <person name="Loulseged H."/>
            <person name="Mungall K."/>
            <person name="Oliver K."/>
            <person name="Price C."/>
            <person name="Quail M.A."/>
            <person name="Urushihara H."/>
            <person name="Hernandez J."/>
            <person name="Rabbinowitsch E."/>
            <person name="Steffen D."/>
            <person name="Sanders M."/>
            <person name="Ma J."/>
            <person name="Kohara Y."/>
            <person name="Sharp S."/>
            <person name="Simmonds M."/>
            <person name="Spiegler S."/>
            <person name="Tivey A."/>
            <person name="Sugano S."/>
            <person name="White B."/>
            <person name="Walker D."/>
            <person name="Woodward J."/>
            <person name="Winckler T."/>
            <person name="Tanaka Y."/>
            <person name="Shaulsky G."/>
            <person name="Schleicher M."/>
            <person name="Weinstock G."/>
            <person name="Rosenthal A."/>
            <person name="Cox E.C."/>
            <person name="Chisholm R.L."/>
            <person name="Gibbs R."/>
            <person name="Loomis W.F."/>
            <person name="Platzer M."/>
            <person name="Kay R.R."/>
            <person name="Williams J."/>
            <person name="Dear P.H."/>
            <person name="Noegel A.A."/>
            <person name="Barrell B."/>
            <person name="Kuspa A."/>
        </authorList>
    </citation>
    <scope>NUCLEOTIDE SEQUENCE [LARGE SCALE GENOMIC DNA]</scope>
    <source>
        <strain evidence="8 9">AX4</strain>
    </source>
</reference>
<dbReference type="GO" id="GO:0003676">
    <property type="term" value="F:nucleic acid binding"/>
    <property type="evidence" value="ECO:0007669"/>
    <property type="project" value="InterPro"/>
</dbReference>
<evidence type="ECO:0000259" key="7">
    <source>
        <dbReference type="PROSITE" id="PS50157"/>
    </source>
</evidence>
<name>Q54LL9_DICDI</name>
<keyword evidence="9" id="KW-1185">Reference proteome</keyword>
<feature type="domain" description="J" evidence="6">
    <location>
        <begin position="7"/>
        <end position="73"/>
    </location>
</feature>
<keyword evidence="2 4" id="KW-0863">Zinc-finger</keyword>
<dbReference type="HOGENOM" id="CLU_009539_1_2_1"/>
<dbReference type="InterPro" id="IPR054076">
    <property type="entry name" value="ZUO1-like_ZHD"/>
</dbReference>
<dbReference type="SUPFAM" id="SSF46565">
    <property type="entry name" value="Chaperone J-domain"/>
    <property type="match status" value="1"/>
</dbReference>
<evidence type="ECO:0000313" key="9">
    <source>
        <dbReference type="Proteomes" id="UP000002195"/>
    </source>
</evidence>
<dbReference type="VEuPathDB" id="AmoebaDB:DDB_G0286579"/>
<feature type="compositionally biased region" description="Low complexity" evidence="5">
    <location>
        <begin position="622"/>
        <end position="633"/>
    </location>
</feature>
<dbReference type="EMBL" id="AAFI02000089">
    <property type="protein sequence ID" value="EAL64045.1"/>
    <property type="molecule type" value="Genomic_DNA"/>
</dbReference>
<evidence type="ECO:0000256" key="5">
    <source>
        <dbReference type="SAM" id="MobiDB-lite"/>
    </source>
</evidence>
<feature type="compositionally biased region" description="Basic residues" evidence="5">
    <location>
        <begin position="376"/>
        <end position="391"/>
    </location>
</feature>
<evidence type="ECO:0000256" key="4">
    <source>
        <dbReference type="PROSITE-ProRule" id="PRU00042"/>
    </source>
</evidence>
<dbReference type="PROSITE" id="PS50157">
    <property type="entry name" value="ZINC_FINGER_C2H2_2"/>
    <property type="match status" value="2"/>
</dbReference>
<evidence type="ECO:0000256" key="3">
    <source>
        <dbReference type="ARBA" id="ARBA00022833"/>
    </source>
</evidence>
<organism evidence="8 9">
    <name type="scientific">Dictyostelium discoideum</name>
    <name type="common">Social amoeba</name>
    <dbReference type="NCBI Taxonomy" id="44689"/>
    <lineage>
        <taxon>Eukaryota</taxon>
        <taxon>Amoebozoa</taxon>
        <taxon>Evosea</taxon>
        <taxon>Eumycetozoa</taxon>
        <taxon>Dictyostelia</taxon>
        <taxon>Dictyosteliales</taxon>
        <taxon>Dictyosteliaceae</taxon>
        <taxon>Dictyostelium</taxon>
    </lineage>
</organism>
<dbReference type="Gene3D" id="1.10.287.110">
    <property type="entry name" value="DnaJ domain"/>
    <property type="match status" value="1"/>
</dbReference>
<dbReference type="InterPro" id="IPR001623">
    <property type="entry name" value="DnaJ_domain"/>
</dbReference>
<dbReference type="Pfam" id="PF12171">
    <property type="entry name" value="zf-C2H2_jaz"/>
    <property type="match status" value="1"/>
</dbReference>
<comment type="caution">
    <text evidence="8">The sequence shown here is derived from an EMBL/GenBank/DDBJ whole genome shotgun (WGS) entry which is preliminary data.</text>
</comment>
<dbReference type="GeneID" id="8625681"/>
<feature type="compositionally biased region" description="Low complexity" evidence="5">
    <location>
        <begin position="339"/>
        <end position="361"/>
    </location>
</feature>
<dbReference type="PRINTS" id="PR00625">
    <property type="entry name" value="JDOMAIN"/>
</dbReference>
<dbReference type="PROSITE" id="PS50076">
    <property type="entry name" value="DNAJ_2"/>
    <property type="match status" value="1"/>
</dbReference>
<feature type="domain" description="C2H2-type" evidence="7">
    <location>
        <begin position="295"/>
        <end position="324"/>
    </location>
</feature>
<feature type="compositionally biased region" description="Acidic residues" evidence="5">
    <location>
        <begin position="496"/>
        <end position="526"/>
    </location>
</feature>
<sequence length="633" mass="74240">MNTKLRCYYEVLGIEKSAKQDEIKISYRKLALMWHPDKNQHQLSIAEEKFKEINNAYTVLSDPNERKWYDDHREAILRGGRGGSGDGDDDDDEINLWPYFNTSIFTSFNDNDETGFFKIYSRIFEIIDKIEEGEETINEYHHHPPKFGDSTTPIAEVLKFYSFWKDFVTKKKFTSSDLYHLSDAPNRQIKRLMEKENQKERSKARSAYNERVRHLASFIYNHDKRITEYQKKCLEETERKQREAEIQKQLDEEERQKQIKKFKEEKQREYQLAKQQGLYKDDDDNLYQDNSNNSNFCIICDKAFKSEGQLENHQNSNKHKQELARIRKAVSLDDELLPEDNNSNNNSNNNSSNNNNTNGNDSNEDEDEDDEDNNKNKKSKKSKKAKKKSKKVINSQMFNEKSDEFVFGLVNKNKKKSKPQKFIESEEEEEEEEDLKENKNLSNDDDDDDDDNLNSEDEDDLLVTSMLKNFVLTKEKKKNLKEQREKEEKENKIQDDENESEQDSNNEDREDDDYDDEDEEEDEEEDGDKKVKKDNKKDNKKNTTTTTTTTTTSATTTTKSKGKAKEKREKKEEKKQQQQQQQGQTGGSGESLFCNVCKGEFPSRNKLFQHIKETKHAQAVPSSGVSSGNKKKK</sequence>
<dbReference type="FunCoup" id="Q54LL9">
    <property type="interactions" value="624"/>
</dbReference>
<dbReference type="Gene3D" id="3.30.160.60">
    <property type="entry name" value="Classic Zinc Finger"/>
    <property type="match status" value="1"/>
</dbReference>
<dbReference type="OMA" id="DTCGEEF"/>
<dbReference type="InterPro" id="IPR036869">
    <property type="entry name" value="J_dom_sf"/>
</dbReference>
<feature type="compositionally biased region" description="Acidic residues" evidence="5">
    <location>
        <begin position="443"/>
        <end position="461"/>
    </location>
</feature>
<dbReference type="SMART" id="SM00451">
    <property type="entry name" value="ZnF_U1"/>
    <property type="match status" value="2"/>
</dbReference>
<feature type="region of interest" description="Disordered" evidence="5">
    <location>
        <begin position="336"/>
        <end position="596"/>
    </location>
</feature>
<keyword evidence="1" id="KW-0479">Metal-binding</keyword>
<dbReference type="InterPro" id="IPR003604">
    <property type="entry name" value="Matrin/U1-like-C_Znf_C2H2"/>
</dbReference>
<feature type="compositionally biased region" description="Acidic residues" evidence="5">
    <location>
        <begin position="362"/>
        <end position="372"/>
    </location>
</feature>
<dbReference type="RefSeq" id="XP_637542.1">
    <property type="nucleotide sequence ID" value="XM_632450.1"/>
</dbReference>
<dbReference type="SMR" id="Q54LL9"/>
<dbReference type="PANTHER" id="PTHR44029">
    <property type="entry name" value="DNAJ HOMOLOG SUBFAMILY C MEMBER 21"/>
    <property type="match status" value="1"/>
</dbReference>
<evidence type="ECO:0000256" key="1">
    <source>
        <dbReference type="ARBA" id="ARBA00022723"/>
    </source>
</evidence>
<dbReference type="PANTHER" id="PTHR44029:SF1">
    <property type="entry name" value="DNAJ HOMOLOG SUBFAMILY C MEMBER 21"/>
    <property type="match status" value="1"/>
</dbReference>
<dbReference type="Proteomes" id="UP000002195">
    <property type="component" value="Unassembled WGS sequence"/>
</dbReference>
<dbReference type="InterPro" id="IPR051964">
    <property type="entry name" value="Chaperone_stress_response"/>
</dbReference>
<evidence type="ECO:0000259" key="6">
    <source>
        <dbReference type="PROSITE" id="PS50076"/>
    </source>
</evidence>
<feature type="compositionally biased region" description="Basic and acidic residues" evidence="5">
    <location>
        <begin position="480"/>
        <end position="495"/>
    </location>
</feature>
<dbReference type="Pfam" id="PF21884">
    <property type="entry name" value="ZUO1-like_ZHD"/>
    <property type="match status" value="1"/>
</dbReference>
<feature type="domain" description="C2H2-type" evidence="7">
    <location>
        <begin position="592"/>
        <end position="621"/>
    </location>
</feature>
<dbReference type="CDD" id="cd06257">
    <property type="entry name" value="DnaJ"/>
    <property type="match status" value="1"/>
</dbReference>
<feature type="region of interest" description="Disordered" evidence="5">
    <location>
        <begin position="608"/>
        <end position="633"/>
    </location>
</feature>
<dbReference type="InParanoid" id="Q54LL9"/>
<dbReference type="PhylomeDB" id="Q54LL9"/>
<evidence type="ECO:0000313" key="8">
    <source>
        <dbReference type="EMBL" id="EAL64045.1"/>
    </source>
</evidence>
<dbReference type="STRING" id="44689.Q54LL9"/>
<feature type="compositionally biased region" description="Acidic residues" evidence="5">
    <location>
        <begin position="425"/>
        <end position="435"/>
    </location>
</feature>
<dbReference type="InterPro" id="IPR013087">
    <property type="entry name" value="Znf_C2H2_type"/>
</dbReference>
<dbReference type="Pfam" id="PF00226">
    <property type="entry name" value="DnaJ"/>
    <property type="match status" value="1"/>
</dbReference>
<dbReference type="GO" id="GO:0008270">
    <property type="term" value="F:zinc ion binding"/>
    <property type="evidence" value="ECO:0007669"/>
    <property type="project" value="UniProtKB-KW"/>
</dbReference>
<dbReference type="PROSITE" id="PS00028">
    <property type="entry name" value="ZINC_FINGER_C2H2_1"/>
    <property type="match status" value="2"/>
</dbReference>
<dbReference type="SMART" id="SM00355">
    <property type="entry name" value="ZnF_C2H2"/>
    <property type="match status" value="2"/>
</dbReference>
<dbReference type="KEGG" id="ddi:DDB_G0286579"/>
<dbReference type="InterPro" id="IPR022755">
    <property type="entry name" value="Znf_C2H2_jaz"/>
</dbReference>
<accession>Q54LL9</accession>
<feature type="compositionally biased region" description="Low complexity" evidence="5">
    <location>
        <begin position="542"/>
        <end position="559"/>
    </location>
</feature>
<feature type="compositionally biased region" description="Basic and acidic residues" evidence="5">
    <location>
        <begin position="566"/>
        <end position="576"/>
    </location>
</feature>
<dbReference type="PaxDb" id="44689-DDB0238615"/>
<proteinExistence type="predicted"/>
<dbReference type="eggNOG" id="KOG0717">
    <property type="taxonomic scope" value="Eukaryota"/>
</dbReference>
<feature type="compositionally biased region" description="Basic and acidic residues" evidence="5">
    <location>
        <begin position="527"/>
        <end position="541"/>
    </location>
</feature>
<dbReference type="AlphaFoldDB" id="Q54LL9"/>
<gene>
    <name evidence="8" type="primary">dnaja5</name>
    <name evidence="8" type="ORF">DDB_G0286579</name>
</gene>
<dbReference type="SUPFAM" id="SSF57667">
    <property type="entry name" value="beta-beta-alpha zinc fingers"/>
    <property type="match status" value="1"/>
</dbReference>
<keyword evidence="3" id="KW-0862">Zinc</keyword>
<protein>
    <submittedName>
        <fullName evidence="8">Uncharacterized protein</fullName>
    </submittedName>
</protein>
<evidence type="ECO:0000256" key="2">
    <source>
        <dbReference type="ARBA" id="ARBA00022771"/>
    </source>
</evidence>
<dbReference type="InterPro" id="IPR036236">
    <property type="entry name" value="Znf_C2H2_sf"/>
</dbReference>